<feature type="transmembrane region" description="Helical" evidence="2">
    <location>
        <begin position="34"/>
        <end position="54"/>
    </location>
</feature>
<dbReference type="KEGG" id="ccoc:CCON33237_0931"/>
<dbReference type="Proteomes" id="UP000066049">
    <property type="component" value="Chromosome"/>
</dbReference>
<keyword evidence="2" id="KW-1133">Transmembrane helix</keyword>
<name>A0A0M3V2F2_9BACT</name>
<proteinExistence type="predicted"/>
<dbReference type="AlphaFoldDB" id="A0A0M3V2F2"/>
<dbReference type="SUPFAM" id="SSF48452">
    <property type="entry name" value="TPR-like"/>
    <property type="match status" value="1"/>
</dbReference>
<dbReference type="InterPro" id="IPR011990">
    <property type="entry name" value="TPR-like_helical_dom_sf"/>
</dbReference>
<dbReference type="GeneID" id="28662607"/>
<evidence type="ECO:0000313" key="3">
    <source>
        <dbReference type="EMBL" id="ALF47612.1"/>
    </source>
</evidence>
<evidence type="ECO:0008006" key="5">
    <source>
        <dbReference type="Google" id="ProtNLM"/>
    </source>
</evidence>
<sequence length="292" mass="34011">MLELQEIQRLEKLYEEYEKKNKNSFLKLLSHKKLGLLIITILLIAFIFGAFLFFSNAKNEKETTNTPTLVEKNLTIQTDIKEKNITFTETNVSKNILEDGKQKSEQAKERFESDKKQDELAEKIAKKLEQSIKLNEDNKEQAPDKKQRSGGGWLKLNLPTENENIQNEQPLPNEEIIELEPKAKPKIDIQISSENNEISMLKENFNKSKNPEIALKIARKCYQDKRYSDTIKWALSANNLDSSIEESWIMFAKAKYMLKQKDDALRALEEYNKNKNRPEINELINKIKSDTL</sequence>
<evidence type="ECO:0000313" key="4">
    <source>
        <dbReference type="Proteomes" id="UP000066049"/>
    </source>
</evidence>
<dbReference type="RefSeq" id="WP_054196615.1">
    <property type="nucleotide sequence ID" value="NZ_CABMKQ010000036.1"/>
</dbReference>
<protein>
    <recommendedName>
        <fullName evidence="5">Transformation system protein</fullName>
    </recommendedName>
</protein>
<organism evidence="3 4">
    <name type="scientific">Campylobacter concisus</name>
    <dbReference type="NCBI Taxonomy" id="199"/>
    <lineage>
        <taxon>Bacteria</taxon>
        <taxon>Pseudomonadati</taxon>
        <taxon>Campylobacterota</taxon>
        <taxon>Epsilonproteobacteria</taxon>
        <taxon>Campylobacterales</taxon>
        <taxon>Campylobacteraceae</taxon>
        <taxon>Campylobacter</taxon>
    </lineage>
</organism>
<evidence type="ECO:0000256" key="1">
    <source>
        <dbReference type="SAM" id="MobiDB-lite"/>
    </source>
</evidence>
<reference evidence="4" key="1">
    <citation type="submission" date="2015-08" db="EMBL/GenBank/DDBJ databases">
        <title>Comparative genomics of the Campylobacter concisus group.</title>
        <authorList>
            <person name="Miller W.G."/>
            <person name="Yee E."/>
            <person name="Chapman M.H."/>
            <person name="Huynh S."/>
            <person name="Bono J.L."/>
            <person name="On S.L.W."/>
            <person name="St Leger J."/>
            <person name="Foster G."/>
            <person name="Parker C.T."/>
        </authorList>
    </citation>
    <scope>NUCLEOTIDE SEQUENCE [LARGE SCALE GENOMIC DNA]</scope>
    <source>
        <strain evidence="4">ATCC 33237</strain>
    </source>
</reference>
<feature type="compositionally biased region" description="Basic and acidic residues" evidence="1">
    <location>
        <begin position="132"/>
        <end position="147"/>
    </location>
</feature>
<gene>
    <name evidence="3" type="ORF">CCON33237_0931</name>
</gene>
<dbReference type="PATRIC" id="fig|199.248.peg.965"/>
<keyword evidence="2" id="KW-0812">Transmembrane</keyword>
<dbReference type="EMBL" id="CP012541">
    <property type="protein sequence ID" value="ALF47612.1"/>
    <property type="molecule type" value="Genomic_DNA"/>
</dbReference>
<accession>A0A0M3V2F2</accession>
<keyword evidence="2" id="KW-0472">Membrane</keyword>
<feature type="region of interest" description="Disordered" evidence="1">
    <location>
        <begin position="132"/>
        <end position="157"/>
    </location>
</feature>
<evidence type="ECO:0000256" key="2">
    <source>
        <dbReference type="SAM" id="Phobius"/>
    </source>
</evidence>